<reference evidence="2 3" key="1">
    <citation type="journal article" date="2007" name="PLoS Pathog.">
        <title>Genome sequence of Babesia bovis and comparative analysis of apicomplexan hemoprotozoa.</title>
        <authorList>
            <person name="Brayton K.A."/>
            <person name="Lau A.O.T."/>
            <person name="Herndon D.R."/>
            <person name="Hannick L."/>
            <person name="Kappmeyer L.S."/>
            <person name="Berens S.J."/>
            <person name="Bidwell S.L."/>
            <person name="Brown W.C."/>
            <person name="Crabtree J."/>
            <person name="Fadrosh D."/>
            <person name="Feldblum T."/>
            <person name="Forberger H.A."/>
            <person name="Haas B.J."/>
            <person name="Howell J.M."/>
            <person name="Khouri H."/>
            <person name="Koo H."/>
            <person name="Mann D.J."/>
            <person name="Norimine J."/>
            <person name="Paulsen I.T."/>
            <person name="Radune D."/>
            <person name="Ren Q."/>
            <person name="Smith R.K. Jr."/>
            <person name="Suarez C.E."/>
            <person name="White O."/>
            <person name="Wortman J.R."/>
            <person name="Knowles D.P. Jr."/>
            <person name="McElwain T.F."/>
            <person name="Nene V.M."/>
        </authorList>
    </citation>
    <scope>NUCLEOTIDE SEQUENCE [LARGE SCALE GENOMIC DNA]</scope>
    <source>
        <strain evidence="2">T2Bo</strain>
    </source>
</reference>
<sequence>MGGYSMDNSASRFADPLKDYGFDPSSLLHPAKDKENKLDDDSLAILNYFSEHSSGLNLFPTELFDVDSTPGTSRSRRLDWLHDFHGDHGKESDPDTSEDVHPDDLFDGAELGRRLTFYMHGNASPTEQSYGSWELPHSHPVRPSLLSPDDEGFELNTNWYERLQLAYRSALPRNKKHKSLYVLGSDEEHELLLELGRFSKSACLGATSLVYTMLHNGMKSCPPDYIEITKSSSPLIYQFYHKKFPHGRLNCNLGVTYTMAKKMYSNDHKGKQALCEALYHRGSYGHFAIPTQCVVDYVGIRVVAEPLVPLYKSTPSDFVTELLRNYRSASGDAAIDISSSLLEHPEIYESLRSLSSYLHLCSLPIPFEASDICGFTCSISGTPTGLVCEHSGANLQRCDNNLHIRQCHEVLPPILQGHSVYDPLFSMRFRPEFCYTFDGALRSTVRSAAIFSDQRDDGHIEDAFRKLQVILEDCVSHCDELFDSWDLRETFHSFGVNMRYLGMAYECAVYAGLKNLLASDMVSRAVKHLWDLQLQSIFNSGTIDLENVMRRLLRLINDTFGLLPDSSDFWSQSVIPEVARHFNLVDLEGISYRLLPHLLLKSSLEFHLGILIPPPKGGHTYRSPIIFHDFNRIQMPESLVKNRVPYSISNTVDNTYYPLASSRSFVSPPQTFCNLLLNVLFPKVNTVRPYRELQILQAASKLYKGHTASIGPATLIRATTWELGLSKQLECRLVGNGYPCDPACIYSAKLSCVNYQQSLTGVNLFCLTETLVQLDVLKRVKLILLMGHEYMRHRYYSEALECADYVLRHAPPLCAKRLEARLLALQCYCLTGSSDKSNECYNELNKDISFYEGCIGLLSLQLIVFMSIYAWLKRDFELCASFTSRCRDAMLSISGMVKYEWLPVAITSLQGHCEVALGNGVAAIKAQREAVRLCNVSGMPRFTLCNQTWLFVECLLRNDSYEEGCPLSMELVPILEAEFGSLSIECLRGLYVSAWSNQQVGCGHLLHPLLYLCSADRVHEAYNQIAGIQGSLVLEEFVIADICSSRSQHRSDALDLYKSLYERLGVLIQRTRHEIIAYIKSVYPLSDTSSLRDLSRFNLVSISSTLPDLNIHDDDLLGEMVADCERYHQKLLLVIRNLLSLKLLSLSSSQAMLIARRLYNAYVCQVSDDYVFKLCVGDNELDVYKHDMDNHNITSGSNIGSLYGSGVDRQPERFNASVSIRQNSVPHRGHELRSIEELLLKPASTPIGTICEICATNLEGSSNTPSEWFDKLFDLDPLCKVVIENSFSLILDVLRHMLTPSKRLVLLGHVASISGVEVDITTTFQELRSALERAIINRAL</sequence>
<evidence type="ECO:0000259" key="1">
    <source>
        <dbReference type="PROSITE" id="PS51823"/>
    </source>
</evidence>
<gene>
    <name evidence="2" type="ORF">BBOV_III008090</name>
</gene>
<dbReference type="VEuPathDB" id="PiroplasmaDB:BBOV_III008090"/>
<dbReference type="InParanoid" id="A7AP85"/>
<dbReference type="PROSITE" id="PS51823">
    <property type="entry name" value="CLU"/>
    <property type="match status" value="1"/>
</dbReference>
<evidence type="ECO:0000313" key="3">
    <source>
        <dbReference type="Proteomes" id="UP000002173"/>
    </source>
</evidence>
<evidence type="ECO:0000313" key="2">
    <source>
        <dbReference type="EMBL" id="EDO08369.1"/>
    </source>
</evidence>
<organism evidence="2 3">
    <name type="scientific">Babesia bovis</name>
    <dbReference type="NCBI Taxonomy" id="5865"/>
    <lineage>
        <taxon>Eukaryota</taxon>
        <taxon>Sar</taxon>
        <taxon>Alveolata</taxon>
        <taxon>Apicomplexa</taxon>
        <taxon>Aconoidasida</taxon>
        <taxon>Piroplasmida</taxon>
        <taxon>Babesiidae</taxon>
        <taxon>Babesia</taxon>
    </lineage>
</organism>
<feature type="domain" description="Clu" evidence="1">
    <location>
        <begin position="137"/>
        <end position="418"/>
    </location>
</feature>
<protein>
    <recommendedName>
        <fullName evidence="1">Clu domain-containing protein</fullName>
    </recommendedName>
</protein>
<proteinExistence type="predicted"/>
<accession>A7AP85</accession>
<dbReference type="InterPro" id="IPR025697">
    <property type="entry name" value="CLU_dom"/>
</dbReference>
<dbReference type="Proteomes" id="UP000002173">
    <property type="component" value="Chromosome 3"/>
</dbReference>
<dbReference type="EMBL" id="AAXT01000001">
    <property type="protein sequence ID" value="EDO08369.1"/>
    <property type="molecule type" value="Genomic_DNA"/>
</dbReference>
<dbReference type="OMA" id="YLHFEHG"/>
<keyword evidence="3" id="KW-1185">Reference proteome</keyword>
<dbReference type="InterPro" id="IPR033646">
    <property type="entry name" value="CLU-central"/>
</dbReference>
<name>A7AP85_BABBO</name>
<dbReference type="Pfam" id="PF12807">
    <property type="entry name" value="eIF3_p135"/>
    <property type="match status" value="1"/>
</dbReference>
<comment type="caution">
    <text evidence="2">The sequence shown here is derived from an EMBL/GenBank/DDBJ whole genome shotgun (WGS) entry which is preliminary data.</text>
</comment>
<dbReference type="eggNOG" id="ENOG502S03V">
    <property type="taxonomic scope" value="Eukaryota"/>
</dbReference>